<evidence type="ECO:0000313" key="1">
    <source>
        <dbReference type="EMBL" id="CAE8620475.1"/>
    </source>
</evidence>
<accession>A0A813G1Y0</accession>
<dbReference type="AlphaFoldDB" id="A0A813G1Y0"/>
<evidence type="ECO:0000313" key="2">
    <source>
        <dbReference type="Proteomes" id="UP000654075"/>
    </source>
</evidence>
<sequence length="103" mass="11035">MGGAAEPPAWLDPQCLYDKQTVLLGLLQATLARLEQACVPCWITGGTLLGALRHGGSGMLRSRPSQNRGCIRWPPILGLPARGSLELHACCSCWHQGIPCFAI</sequence>
<keyword evidence="2" id="KW-1185">Reference proteome</keyword>
<name>A0A813G1Y0_POLGL</name>
<proteinExistence type="predicted"/>
<organism evidence="1 2">
    <name type="scientific">Polarella glacialis</name>
    <name type="common">Dinoflagellate</name>
    <dbReference type="NCBI Taxonomy" id="89957"/>
    <lineage>
        <taxon>Eukaryota</taxon>
        <taxon>Sar</taxon>
        <taxon>Alveolata</taxon>
        <taxon>Dinophyceae</taxon>
        <taxon>Suessiales</taxon>
        <taxon>Suessiaceae</taxon>
        <taxon>Polarella</taxon>
    </lineage>
</organism>
<protein>
    <submittedName>
        <fullName evidence="1">Uncharacterized protein</fullName>
    </submittedName>
</protein>
<reference evidence="1" key="1">
    <citation type="submission" date="2021-02" db="EMBL/GenBank/DDBJ databases">
        <authorList>
            <person name="Dougan E. K."/>
            <person name="Rhodes N."/>
            <person name="Thang M."/>
            <person name="Chan C."/>
        </authorList>
    </citation>
    <scope>NUCLEOTIDE SEQUENCE</scope>
</reference>
<gene>
    <name evidence="1" type="ORF">PGLA1383_LOCUS38032</name>
</gene>
<dbReference type="EMBL" id="CAJNNV010027466">
    <property type="protein sequence ID" value="CAE8620475.1"/>
    <property type="molecule type" value="Genomic_DNA"/>
</dbReference>
<dbReference type="Proteomes" id="UP000654075">
    <property type="component" value="Unassembled WGS sequence"/>
</dbReference>
<comment type="caution">
    <text evidence="1">The sequence shown here is derived from an EMBL/GenBank/DDBJ whole genome shotgun (WGS) entry which is preliminary data.</text>
</comment>